<name>A0A814RA93_9BILA</name>
<evidence type="ECO:0000256" key="1">
    <source>
        <dbReference type="SAM" id="MobiDB-lite"/>
    </source>
</evidence>
<dbReference type="Gene3D" id="1.10.10.1070">
    <property type="entry name" value="Zinc finger, BED domain-containing"/>
    <property type="match status" value="1"/>
</dbReference>
<protein>
    <submittedName>
        <fullName evidence="2">Uncharacterized protein</fullName>
    </submittedName>
</protein>
<reference evidence="2" key="1">
    <citation type="submission" date="2021-02" db="EMBL/GenBank/DDBJ databases">
        <authorList>
            <person name="Nowell W R."/>
        </authorList>
    </citation>
    <scope>NUCLEOTIDE SEQUENCE</scope>
</reference>
<comment type="caution">
    <text evidence="2">The sequence shown here is derived from an EMBL/GenBank/DDBJ whole genome shotgun (WGS) entry which is preliminary data.</text>
</comment>
<evidence type="ECO:0000313" key="2">
    <source>
        <dbReference type="EMBL" id="CAF1130446.1"/>
    </source>
</evidence>
<proteinExistence type="predicted"/>
<feature type="compositionally biased region" description="Low complexity" evidence="1">
    <location>
        <begin position="99"/>
        <end position="110"/>
    </location>
</feature>
<gene>
    <name evidence="2" type="ORF">SEV965_LOCUS17387</name>
</gene>
<dbReference type="EMBL" id="CAJNOU010000995">
    <property type="protein sequence ID" value="CAF1130446.1"/>
    <property type="molecule type" value="Genomic_DNA"/>
</dbReference>
<dbReference type="Proteomes" id="UP000663889">
    <property type="component" value="Unassembled WGS sequence"/>
</dbReference>
<sequence>MRTQPNSCQKPIINTDSCNQKTVTEFYSSSKQKIIPQRIKSSITTACAEFAALDGRAFETMSGKGFLNLAQQLFDAGRVLALTDGSVGRQIAGYLTSSASSTTARTQNTTVPSHLVNN</sequence>
<dbReference type="SUPFAM" id="SSF140996">
    <property type="entry name" value="Hermes dimerisation domain"/>
    <property type="match status" value="1"/>
</dbReference>
<accession>A0A814RA93</accession>
<evidence type="ECO:0000313" key="3">
    <source>
        <dbReference type="Proteomes" id="UP000663889"/>
    </source>
</evidence>
<dbReference type="AlphaFoldDB" id="A0A814RA93"/>
<feature type="region of interest" description="Disordered" evidence="1">
    <location>
        <begin position="99"/>
        <end position="118"/>
    </location>
</feature>
<organism evidence="2 3">
    <name type="scientific">Rotaria sordida</name>
    <dbReference type="NCBI Taxonomy" id="392033"/>
    <lineage>
        <taxon>Eukaryota</taxon>
        <taxon>Metazoa</taxon>
        <taxon>Spiralia</taxon>
        <taxon>Gnathifera</taxon>
        <taxon>Rotifera</taxon>
        <taxon>Eurotatoria</taxon>
        <taxon>Bdelloidea</taxon>
        <taxon>Philodinida</taxon>
        <taxon>Philodinidae</taxon>
        <taxon>Rotaria</taxon>
    </lineage>
</organism>